<name>A0A6A5TB98_9PLEO</name>
<reference evidence="1" key="1">
    <citation type="journal article" date="2020" name="Stud. Mycol.">
        <title>101 Dothideomycetes genomes: a test case for predicting lifestyles and emergence of pathogens.</title>
        <authorList>
            <person name="Haridas S."/>
            <person name="Albert R."/>
            <person name="Binder M."/>
            <person name="Bloem J."/>
            <person name="Labutti K."/>
            <person name="Salamov A."/>
            <person name="Andreopoulos B."/>
            <person name="Baker S."/>
            <person name="Barry K."/>
            <person name="Bills G."/>
            <person name="Bluhm B."/>
            <person name="Cannon C."/>
            <person name="Castanera R."/>
            <person name="Culley D."/>
            <person name="Daum C."/>
            <person name="Ezra D."/>
            <person name="Gonzalez J."/>
            <person name="Henrissat B."/>
            <person name="Kuo A."/>
            <person name="Liang C."/>
            <person name="Lipzen A."/>
            <person name="Lutzoni F."/>
            <person name="Magnuson J."/>
            <person name="Mondo S."/>
            <person name="Nolan M."/>
            <person name="Ohm R."/>
            <person name="Pangilinan J."/>
            <person name="Park H.-J."/>
            <person name="Ramirez L."/>
            <person name="Alfaro M."/>
            <person name="Sun H."/>
            <person name="Tritt A."/>
            <person name="Yoshinaga Y."/>
            <person name="Zwiers L.-H."/>
            <person name="Turgeon B."/>
            <person name="Goodwin S."/>
            <person name="Spatafora J."/>
            <person name="Crous P."/>
            <person name="Grigoriev I."/>
        </authorList>
    </citation>
    <scope>NUCLEOTIDE SEQUENCE</scope>
    <source>
        <strain evidence="1">CBS 675.92</strain>
    </source>
</reference>
<protein>
    <submittedName>
        <fullName evidence="1">Uncharacterized protein</fullName>
    </submittedName>
</protein>
<feature type="non-terminal residue" evidence="1">
    <location>
        <position position="286"/>
    </location>
</feature>
<sequence length="286" mass="33235">MYQKLPRELRDMIYHYLYISKTPILIGSYHFSTYSPPISDWTTFRSSLPHNPSSQYAHALISGLGPEAVKHDHSTVPPQDTLLPTDHTLDPAYVGREMAYEASHFYYSKNTFSICTVGDTMRTFLTNDVAYNFPNALEGSLRIPLGIIPRDYIRNLQIRIKYEHFDAYRFRYLQEDFSREQGLVQETFTNLEALKPTELPEKPPPNQNIEFIIMTAFQNDSIRFPQPGTDAVRRLTNLLEAIRNPIYALQHDLNAEISVLHHDEECFAFPRPMTGLFSMSKEDWEY</sequence>
<dbReference type="OrthoDB" id="3801226at2759"/>
<accession>A0A6A5TB98</accession>
<organism evidence="1 2">
    <name type="scientific">Byssothecium circinans</name>
    <dbReference type="NCBI Taxonomy" id="147558"/>
    <lineage>
        <taxon>Eukaryota</taxon>
        <taxon>Fungi</taxon>
        <taxon>Dikarya</taxon>
        <taxon>Ascomycota</taxon>
        <taxon>Pezizomycotina</taxon>
        <taxon>Dothideomycetes</taxon>
        <taxon>Pleosporomycetidae</taxon>
        <taxon>Pleosporales</taxon>
        <taxon>Massarineae</taxon>
        <taxon>Massarinaceae</taxon>
        <taxon>Byssothecium</taxon>
    </lineage>
</organism>
<gene>
    <name evidence="1" type="ORF">CC80DRAFT_457341</name>
</gene>
<proteinExistence type="predicted"/>
<dbReference type="Proteomes" id="UP000800035">
    <property type="component" value="Unassembled WGS sequence"/>
</dbReference>
<evidence type="ECO:0000313" key="1">
    <source>
        <dbReference type="EMBL" id="KAF1949548.1"/>
    </source>
</evidence>
<dbReference type="AlphaFoldDB" id="A0A6A5TB98"/>
<keyword evidence="2" id="KW-1185">Reference proteome</keyword>
<evidence type="ECO:0000313" key="2">
    <source>
        <dbReference type="Proteomes" id="UP000800035"/>
    </source>
</evidence>
<dbReference type="EMBL" id="ML977036">
    <property type="protein sequence ID" value="KAF1949548.1"/>
    <property type="molecule type" value="Genomic_DNA"/>
</dbReference>